<evidence type="ECO:0000259" key="1">
    <source>
        <dbReference type="Pfam" id="PF04149"/>
    </source>
</evidence>
<proteinExistence type="predicted"/>
<dbReference type="Proteomes" id="UP000181909">
    <property type="component" value="Unassembled WGS sequence"/>
</dbReference>
<dbReference type="STRING" id="1893.SAMN02787144_1012143"/>
<dbReference type="InterPro" id="IPR007278">
    <property type="entry name" value="DUF397"/>
</dbReference>
<sequence>MPESYWQRSSFCAGGGNNCVEVAAAEGTDIAIRESESPEHIVTTNRAVLRALVSAVKAGNAGLG</sequence>
<evidence type="ECO:0000313" key="2">
    <source>
        <dbReference type="EMBL" id="SFY17774.1"/>
    </source>
</evidence>
<dbReference type="RefSeq" id="WP_072486838.1">
    <property type="nucleotide sequence ID" value="NZ_CP109381.1"/>
</dbReference>
<dbReference type="AlphaFoldDB" id="A0A1K2D485"/>
<dbReference type="EMBL" id="FPJO01000012">
    <property type="protein sequence ID" value="SFY17774.1"/>
    <property type="molecule type" value="Genomic_DNA"/>
</dbReference>
<evidence type="ECO:0000313" key="3">
    <source>
        <dbReference type="Proteomes" id="UP000181909"/>
    </source>
</evidence>
<feature type="domain" description="DUF397" evidence="1">
    <location>
        <begin position="6"/>
        <end position="57"/>
    </location>
</feature>
<reference evidence="2 3" key="1">
    <citation type="submission" date="2016-11" db="EMBL/GenBank/DDBJ databases">
        <authorList>
            <person name="Jaros S."/>
            <person name="Januszkiewicz K."/>
            <person name="Wedrychowicz H."/>
        </authorList>
    </citation>
    <scope>NUCLEOTIDE SEQUENCE [LARGE SCALE GENOMIC DNA]</scope>
    <source>
        <strain evidence="2 3">OK807</strain>
    </source>
</reference>
<dbReference type="Pfam" id="PF04149">
    <property type="entry name" value="DUF397"/>
    <property type="match status" value="1"/>
</dbReference>
<organism evidence="2 3">
    <name type="scientific">Streptomyces atratus</name>
    <dbReference type="NCBI Taxonomy" id="1893"/>
    <lineage>
        <taxon>Bacteria</taxon>
        <taxon>Bacillati</taxon>
        <taxon>Actinomycetota</taxon>
        <taxon>Actinomycetes</taxon>
        <taxon>Kitasatosporales</taxon>
        <taxon>Streptomycetaceae</taxon>
        <taxon>Streptomyces</taxon>
    </lineage>
</organism>
<accession>A0A1K2D485</accession>
<name>A0A1K2D485_STRAR</name>
<dbReference type="OrthoDB" id="4288416at2"/>
<gene>
    <name evidence="2" type="ORF">SAMN02787144_1012143</name>
</gene>
<protein>
    <recommendedName>
        <fullName evidence="1">DUF397 domain-containing protein</fullName>
    </recommendedName>
</protein>